<feature type="transmembrane region" description="Helical" evidence="8">
    <location>
        <begin position="101"/>
        <end position="120"/>
    </location>
</feature>
<sequence>MQDILINPLFYLVAIPALIIVGISKGGFGGGVAILGVPMLSLIIPPIQAAAILLPLLVAMDVVGLYAYRRTYDTTVLKLTIPAGILGVAIGWATAAYFSEAIIRLLIGSIALAFVLKYWIGDKAEKEAPKPSKAKGIFWGTIAGFTSFVSHAGGPPFQIYALPLKLPTILFAGTAVIFFAVINAVKLIPYTMLDEFDATNLTVSAVLLPLAPISMYLGVKIAKVISPQLFYKITYIGVFIVALKLIADGLVALT</sequence>
<keyword evidence="3" id="KW-0813">Transport</keyword>
<dbReference type="Pfam" id="PF01925">
    <property type="entry name" value="TauE"/>
    <property type="match status" value="1"/>
</dbReference>
<dbReference type="InterPro" id="IPR052017">
    <property type="entry name" value="TSUP"/>
</dbReference>
<protein>
    <recommendedName>
        <fullName evidence="8">Probable membrane transporter protein</fullName>
    </recommendedName>
</protein>
<dbReference type="PANTHER" id="PTHR30269">
    <property type="entry name" value="TRANSMEMBRANE PROTEIN YFCA"/>
    <property type="match status" value="1"/>
</dbReference>
<keyword evidence="7 8" id="KW-0472">Membrane</keyword>
<keyword evidence="10" id="KW-1185">Reference proteome</keyword>
<keyword evidence="6 8" id="KW-1133">Transmembrane helix</keyword>
<organism evidence="9 10">
    <name type="scientific">Pseudovibrio brasiliensis</name>
    <dbReference type="NCBI Taxonomy" id="1898042"/>
    <lineage>
        <taxon>Bacteria</taxon>
        <taxon>Pseudomonadati</taxon>
        <taxon>Pseudomonadota</taxon>
        <taxon>Alphaproteobacteria</taxon>
        <taxon>Hyphomicrobiales</taxon>
        <taxon>Stappiaceae</taxon>
        <taxon>Pseudovibrio</taxon>
    </lineage>
</organism>
<evidence type="ECO:0000256" key="2">
    <source>
        <dbReference type="ARBA" id="ARBA00009142"/>
    </source>
</evidence>
<evidence type="ECO:0000256" key="4">
    <source>
        <dbReference type="ARBA" id="ARBA00022475"/>
    </source>
</evidence>
<evidence type="ECO:0000256" key="1">
    <source>
        <dbReference type="ARBA" id="ARBA00004651"/>
    </source>
</evidence>
<feature type="transmembrane region" description="Helical" evidence="8">
    <location>
        <begin position="9"/>
        <end position="35"/>
    </location>
</feature>
<evidence type="ECO:0000256" key="8">
    <source>
        <dbReference type="RuleBase" id="RU363041"/>
    </source>
</evidence>
<feature type="transmembrane region" description="Helical" evidence="8">
    <location>
        <begin position="75"/>
        <end position="95"/>
    </location>
</feature>
<evidence type="ECO:0000313" key="10">
    <source>
        <dbReference type="Proteomes" id="UP000680706"/>
    </source>
</evidence>
<accession>A0ABX8APX8</accession>
<proteinExistence type="inferred from homology"/>
<evidence type="ECO:0000256" key="3">
    <source>
        <dbReference type="ARBA" id="ARBA00022448"/>
    </source>
</evidence>
<evidence type="ECO:0000256" key="5">
    <source>
        <dbReference type="ARBA" id="ARBA00022692"/>
    </source>
</evidence>
<dbReference type="Proteomes" id="UP000680706">
    <property type="component" value="Chromosome"/>
</dbReference>
<keyword evidence="4 8" id="KW-1003">Cell membrane</keyword>
<feature type="transmembrane region" description="Helical" evidence="8">
    <location>
        <begin position="47"/>
        <end position="68"/>
    </location>
</feature>
<evidence type="ECO:0000256" key="7">
    <source>
        <dbReference type="ARBA" id="ARBA00023136"/>
    </source>
</evidence>
<name>A0ABX8APX8_9HYPH</name>
<keyword evidence="5 8" id="KW-0812">Transmembrane</keyword>
<dbReference type="RefSeq" id="WP_075697908.1">
    <property type="nucleotide sequence ID" value="NZ_CP074126.1"/>
</dbReference>
<feature type="transmembrane region" description="Helical" evidence="8">
    <location>
        <begin position="229"/>
        <end position="247"/>
    </location>
</feature>
<gene>
    <name evidence="9" type="ORF">KGB56_18225</name>
</gene>
<dbReference type="EMBL" id="CP074126">
    <property type="protein sequence ID" value="QUS55256.1"/>
    <property type="molecule type" value="Genomic_DNA"/>
</dbReference>
<feature type="transmembrane region" description="Helical" evidence="8">
    <location>
        <begin position="198"/>
        <end position="217"/>
    </location>
</feature>
<dbReference type="InterPro" id="IPR002781">
    <property type="entry name" value="TM_pro_TauE-like"/>
</dbReference>
<comment type="similarity">
    <text evidence="2 8">Belongs to the 4-toluene sulfonate uptake permease (TSUP) (TC 2.A.102) family.</text>
</comment>
<dbReference type="PANTHER" id="PTHR30269:SF37">
    <property type="entry name" value="MEMBRANE TRANSPORTER PROTEIN"/>
    <property type="match status" value="1"/>
</dbReference>
<comment type="subcellular location">
    <subcellularLocation>
        <location evidence="1 8">Cell membrane</location>
        <topology evidence="1 8">Multi-pass membrane protein</topology>
    </subcellularLocation>
</comment>
<reference evidence="9 10" key="1">
    <citation type="journal article" date="2021" name="Angew. Chem. Int. Ed. Engl.">
        <title>A novel family of nonribosomal peptides modulate collective behavior in Pseudovibrio bacteria isolated from marine sponges.</title>
        <authorList>
            <person name="Ioca L.P."/>
            <person name="Dai Y."/>
            <person name="Kunakom S."/>
            <person name="Diaz-Espinosa J."/>
            <person name="Krunic A."/>
            <person name="Crnkovic C.M."/>
            <person name="Orjala J."/>
            <person name="Sanchez L.M."/>
            <person name="Ferreira A.G."/>
            <person name="Berlinck R.G.S."/>
            <person name="Eustaquio A.S."/>
        </authorList>
    </citation>
    <scope>NUCLEOTIDE SEQUENCE [LARGE SCALE GENOMIC DNA]</scope>
    <source>
        <strain evidence="9 10">Ab134</strain>
    </source>
</reference>
<feature type="transmembrane region" description="Helical" evidence="8">
    <location>
        <begin position="169"/>
        <end position="192"/>
    </location>
</feature>
<evidence type="ECO:0000256" key="6">
    <source>
        <dbReference type="ARBA" id="ARBA00022989"/>
    </source>
</evidence>
<evidence type="ECO:0000313" key="9">
    <source>
        <dbReference type="EMBL" id="QUS55256.1"/>
    </source>
</evidence>